<feature type="compositionally biased region" description="Basic residues" evidence="1">
    <location>
        <begin position="136"/>
        <end position="145"/>
    </location>
</feature>
<comment type="caution">
    <text evidence="2">The sequence shown here is derived from an EMBL/GenBank/DDBJ whole genome shotgun (WGS) entry which is preliminary data.</text>
</comment>
<name>A0ABQ5FLW9_9ASTR</name>
<proteinExistence type="predicted"/>
<organism evidence="2 3">
    <name type="scientific">Tanacetum coccineum</name>
    <dbReference type="NCBI Taxonomy" id="301880"/>
    <lineage>
        <taxon>Eukaryota</taxon>
        <taxon>Viridiplantae</taxon>
        <taxon>Streptophyta</taxon>
        <taxon>Embryophyta</taxon>
        <taxon>Tracheophyta</taxon>
        <taxon>Spermatophyta</taxon>
        <taxon>Magnoliopsida</taxon>
        <taxon>eudicotyledons</taxon>
        <taxon>Gunneridae</taxon>
        <taxon>Pentapetalae</taxon>
        <taxon>asterids</taxon>
        <taxon>campanulids</taxon>
        <taxon>Asterales</taxon>
        <taxon>Asteraceae</taxon>
        <taxon>Asteroideae</taxon>
        <taxon>Anthemideae</taxon>
        <taxon>Anthemidinae</taxon>
        <taxon>Tanacetum</taxon>
    </lineage>
</organism>
<reference evidence="2" key="2">
    <citation type="submission" date="2022-01" db="EMBL/GenBank/DDBJ databases">
        <authorList>
            <person name="Yamashiro T."/>
            <person name="Shiraishi A."/>
            <person name="Satake H."/>
            <person name="Nakayama K."/>
        </authorList>
    </citation>
    <scope>NUCLEOTIDE SEQUENCE</scope>
</reference>
<feature type="region of interest" description="Disordered" evidence="1">
    <location>
        <begin position="128"/>
        <end position="163"/>
    </location>
</feature>
<feature type="compositionally biased region" description="Basic and acidic residues" evidence="1">
    <location>
        <begin position="146"/>
        <end position="163"/>
    </location>
</feature>
<gene>
    <name evidence="2" type="ORF">Tco_1015786</name>
</gene>
<reference evidence="2" key="1">
    <citation type="journal article" date="2022" name="Int. J. Mol. Sci.">
        <title>Draft Genome of Tanacetum Coccineum: Genomic Comparison of Closely Related Tanacetum-Family Plants.</title>
        <authorList>
            <person name="Yamashiro T."/>
            <person name="Shiraishi A."/>
            <person name="Nakayama K."/>
            <person name="Satake H."/>
        </authorList>
    </citation>
    <scope>NUCLEOTIDE SEQUENCE</scope>
</reference>
<dbReference type="EMBL" id="BQNB010017532">
    <property type="protein sequence ID" value="GJT64306.1"/>
    <property type="molecule type" value="Genomic_DNA"/>
</dbReference>
<feature type="region of interest" description="Disordered" evidence="1">
    <location>
        <begin position="43"/>
        <end position="111"/>
    </location>
</feature>
<feature type="compositionally biased region" description="Basic and acidic residues" evidence="1">
    <location>
        <begin position="53"/>
        <end position="90"/>
    </location>
</feature>
<accession>A0ABQ5FLW9</accession>
<evidence type="ECO:0000313" key="2">
    <source>
        <dbReference type="EMBL" id="GJT64306.1"/>
    </source>
</evidence>
<evidence type="ECO:0000256" key="1">
    <source>
        <dbReference type="SAM" id="MobiDB-lite"/>
    </source>
</evidence>
<sequence>MAKVVKESVAKEKPKGSASFVVVNKDNREGVNDKVLGVVAKDKPKGSVSSVVVRKDNRKESSEKEALFQKEKKLNVVSKDKPKSKASELVKRKRKGGLDSDSNSADEEEHKVVKKLISQLTKRVKREEFDEESVRKKGKKKLTKNVKKEESDDESKKGKNKEKQLTAEEAAYQEYLSKFPAFHARTTPDIGFSSLNNVTIDKLPMKLGWFVVSRFKKYKLSFDTSDQIEVTHSKIYDMLGILVGGHSLFNLVERETGDEFVKKWAAQL</sequence>
<evidence type="ECO:0000313" key="3">
    <source>
        <dbReference type="Proteomes" id="UP001151760"/>
    </source>
</evidence>
<dbReference type="Proteomes" id="UP001151760">
    <property type="component" value="Unassembled WGS sequence"/>
</dbReference>
<keyword evidence="3" id="KW-1185">Reference proteome</keyword>
<protein>
    <submittedName>
        <fullName evidence="2">Uncharacterized protein</fullName>
    </submittedName>
</protein>